<organism evidence="3 4">
    <name type="scientific">Dorcoceras hygrometricum</name>
    <dbReference type="NCBI Taxonomy" id="472368"/>
    <lineage>
        <taxon>Eukaryota</taxon>
        <taxon>Viridiplantae</taxon>
        <taxon>Streptophyta</taxon>
        <taxon>Embryophyta</taxon>
        <taxon>Tracheophyta</taxon>
        <taxon>Spermatophyta</taxon>
        <taxon>Magnoliopsida</taxon>
        <taxon>eudicotyledons</taxon>
        <taxon>Gunneridae</taxon>
        <taxon>Pentapetalae</taxon>
        <taxon>asterids</taxon>
        <taxon>lamiids</taxon>
        <taxon>Lamiales</taxon>
        <taxon>Gesneriaceae</taxon>
        <taxon>Didymocarpoideae</taxon>
        <taxon>Trichosporeae</taxon>
        <taxon>Loxocarpinae</taxon>
        <taxon>Dorcoceras</taxon>
    </lineage>
</organism>
<evidence type="ECO:0000256" key="2">
    <source>
        <dbReference type="SAM" id="MobiDB-lite"/>
    </source>
</evidence>
<proteinExistence type="predicted"/>
<accession>A0A2Z7BCW4</accession>
<dbReference type="EMBL" id="KV007130">
    <property type="protein sequence ID" value="KZV31867.1"/>
    <property type="molecule type" value="Genomic_DNA"/>
</dbReference>
<evidence type="ECO:0000313" key="4">
    <source>
        <dbReference type="Proteomes" id="UP000250235"/>
    </source>
</evidence>
<name>A0A2Z7BCW4_9LAMI</name>
<gene>
    <name evidence="3" type="ORF">F511_39197</name>
</gene>
<feature type="compositionally biased region" description="Acidic residues" evidence="2">
    <location>
        <begin position="59"/>
        <end position="73"/>
    </location>
</feature>
<feature type="compositionally biased region" description="Basic and acidic residues" evidence="2">
    <location>
        <begin position="27"/>
        <end position="50"/>
    </location>
</feature>
<evidence type="ECO:0000256" key="1">
    <source>
        <dbReference type="SAM" id="Coils"/>
    </source>
</evidence>
<evidence type="ECO:0000313" key="3">
    <source>
        <dbReference type="EMBL" id="KZV31867.1"/>
    </source>
</evidence>
<feature type="region of interest" description="Disordered" evidence="2">
    <location>
        <begin position="24"/>
        <end position="90"/>
    </location>
</feature>
<protein>
    <submittedName>
        <fullName evidence="3">Uncharacterized protein</fullName>
    </submittedName>
</protein>
<dbReference type="AlphaFoldDB" id="A0A2Z7BCW4"/>
<keyword evidence="1" id="KW-0175">Coiled coil</keyword>
<sequence length="142" mass="16738">MDIIIHNQMIRPWNRSQQLQRLFPKPNSERETPIDLEHLDKMDVGGEGNKKRSNWSKFEDEDVSIDLDADDEDTHPIGQQAAKRKGKRKFKSDIQGMTENFNTMREQFNEYKPLKKAEYDLKQKQLEVEEIKAKYALARSSN</sequence>
<dbReference type="Proteomes" id="UP000250235">
    <property type="component" value="Unassembled WGS sequence"/>
</dbReference>
<feature type="coiled-coil region" evidence="1">
    <location>
        <begin position="114"/>
        <end position="141"/>
    </location>
</feature>
<keyword evidence="4" id="KW-1185">Reference proteome</keyword>
<reference evidence="3 4" key="1">
    <citation type="journal article" date="2015" name="Proc. Natl. Acad. Sci. U.S.A.">
        <title>The resurrection genome of Boea hygrometrica: A blueprint for survival of dehydration.</title>
        <authorList>
            <person name="Xiao L."/>
            <person name="Yang G."/>
            <person name="Zhang L."/>
            <person name="Yang X."/>
            <person name="Zhao S."/>
            <person name="Ji Z."/>
            <person name="Zhou Q."/>
            <person name="Hu M."/>
            <person name="Wang Y."/>
            <person name="Chen M."/>
            <person name="Xu Y."/>
            <person name="Jin H."/>
            <person name="Xiao X."/>
            <person name="Hu G."/>
            <person name="Bao F."/>
            <person name="Hu Y."/>
            <person name="Wan P."/>
            <person name="Li L."/>
            <person name="Deng X."/>
            <person name="Kuang T."/>
            <person name="Xiang C."/>
            <person name="Zhu J.K."/>
            <person name="Oliver M.J."/>
            <person name="He Y."/>
        </authorList>
    </citation>
    <scope>NUCLEOTIDE SEQUENCE [LARGE SCALE GENOMIC DNA]</scope>
    <source>
        <strain evidence="4">cv. XS01</strain>
    </source>
</reference>